<dbReference type="RefSeq" id="WP_048139347.1">
    <property type="nucleotide sequence ID" value="NZ_BBCW01000079.1"/>
</dbReference>
<dbReference type="HOGENOM" id="CLU_139550_0_0_2"/>
<dbReference type="KEGG" id="mhor:MSHOH_1889"/>
<dbReference type="OrthoDB" id="4822at2157"/>
<evidence type="ECO:0000259" key="7">
    <source>
        <dbReference type="Pfam" id="PF00717"/>
    </source>
</evidence>
<dbReference type="Proteomes" id="UP000033101">
    <property type="component" value="Chromosome"/>
</dbReference>
<keyword evidence="4 6" id="KW-1133">Transmembrane helix</keyword>
<feature type="domain" description="Peptidase S24/S26A/S26B/S26C" evidence="7">
    <location>
        <begin position="28"/>
        <end position="64"/>
    </location>
</feature>
<dbReference type="InterPro" id="IPR001733">
    <property type="entry name" value="Peptidase_S26B"/>
</dbReference>
<keyword evidence="3 6" id="KW-0812">Transmembrane</keyword>
<accession>A0A0E3SDZ5</accession>
<dbReference type="GO" id="GO:0006465">
    <property type="term" value="P:signal peptide processing"/>
    <property type="evidence" value="ECO:0007669"/>
    <property type="project" value="InterPro"/>
</dbReference>
<dbReference type="AlphaFoldDB" id="A0A0E3SDZ5"/>
<dbReference type="GO" id="GO:0009003">
    <property type="term" value="F:signal peptidase activity"/>
    <property type="evidence" value="ECO:0007669"/>
    <property type="project" value="UniProtKB-EC"/>
</dbReference>
<dbReference type="CDD" id="cd06462">
    <property type="entry name" value="Peptidase_S24_S26"/>
    <property type="match status" value="1"/>
</dbReference>
<evidence type="ECO:0000256" key="6">
    <source>
        <dbReference type="SAM" id="Phobius"/>
    </source>
</evidence>
<dbReference type="InterPro" id="IPR015927">
    <property type="entry name" value="Peptidase_S24_S26A/B/C"/>
</dbReference>
<dbReference type="STRING" id="1434110.MSHOH_1889"/>
<feature type="transmembrane region" description="Helical" evidence="6">
    <location>
        <begin position="125"/>
        <end position="148"/>
    </location>
</feature>
<dbReference type="Pfam" id="PF00717">
    <property type="entry name" value="Peptidase_S24"/>
    <property type="match status" value="1"/>
</dbReference>
<evidence type="ECO:0000256" key="2">
    <source>
        <dbReference type="ARBA" id="ARBA00022670"/>
    </source>
</evidence>
<evidence type="ECO:0000313" key="8">
    <source>
        <dbReference type="EMBL" id="AKB78372.1"/>
    </source>
</evidence>
<name>A0A0E3SDZ5_9EURY</name>
<keyword evidence="8" id="KW-0378">Hydrolase</keyword>
<reference evidence="8 9" key="1">
    <citation type="submission" date="2014-07" db="EMBL/GenBank/DDBJ databases">
        <title>Methanogenic archaea and the global carbon cycle.</title>
        <authorList>
            <person name="Henriksen J.R."/>
            <person name="Luke J."/>
            <person name="Reinhart S."/>
            <person name="Benedict M.N."/>
            <person name="Youngblut N.D."/>
            <person name="Metcalf M.E."/>
            <person name="Whitaker R.J."/>
            <person name="Metcalf W.W."/>
        </authorList>
    </citation>
    <scope>NUCLEOTIDE SEQUENCE [LARGE SCALE GENOMIC DNA]</scope>
    <source>
        <strain evidence="8 9">HB-1</strain>
    </source>
</reference>
<evidence type="ECO:0000256" key="3">
    <source>
        <dbReference type="ARBA" id="ARBA00022692"/>
    </source>
</evidence>
<dbReference type="SUPFAM" id="SSF51306">
    <property type="entry name" value="LexA/Signal peptidase"/>
    <property type="match status" value="1"/>
</dbReference>
<gene>
    <name evidence="8" type="ORF">MSHOH_1889</name>
</gene>
<dbReference type="PATRIC" id="fig|1434110.4.peg.2400"/>
<keyword evidence="5 6" id="KW-0472">Membrane</keyword>
<dbReference type="EMBL" id="CP009516">
    <property type="protein sequence ID" value="AKB78372.1"/>
    <property type="molecule type" value="Genomic_DNA"/>
</dbReference>
<organism evidence="8 9">
    <name type="scientific">Methanosarcina horonobensis HB-1 = JCM 15518</name>
    <dbReference type="NCBI Taxonomy" id="1434110"/>
    <lineage>
        <taxon>Archaea</taxon>
        <taxon>Methanobacteriati</taxon>
        <taxon>Methanobacteriota</taxon>
        <taxon>Stenosarchaea group</taxon>
        <taxon>Methanomicrobia</taxon>
        <taxon>Methanosarcinales</taxon>
        <taxon>Methanosarcinaceae</taxon>
        <taxon>Methanosarcina</taxon>
    </lineage>
</organism>
<feature type="transmembrane region" description="Helical" evidence="6">
    <location>
        <begin position="6"/>
        <end position="24"/>
    </location>
</feature>
<keyword evidence="9" id="KW-1185">Reference proteome</keyword>
<evidence type="ECO:0000256" key="4">
    <source>
        <dbReference type="ARBA" id="ARBA00022989"/>
    </source>
</evidence>
<dbReference type="EC" id="3.4.21.89" evidence="8"/>
<dbReference type="NCBIfam" id="TIGR02228">
    <property type="entry name" value="sigpep_I_arch"/>
    <property type="match status" value="1"/>
</dbReference>
<dbReference type="InterPro" id="IPR036286">
    <property type="entry name" value="LexA/Signal_pep-like_sf"/>
</dbReference>
<dbReference type="GO" id="GO:0016020">
    <property type="term" value="C:membrane"/>
    <property type="evidence" value="ECO:0007669"/>
    <property type="project" value="UniProtKB-SubCell"/>
</dbReference>
<evidence type="ECO:0000256" key="5">
    <source>
        <dbReference type="ARBA" id="ARBA00023136"/>
    </source>
</evidence>
<protein>
    <submittedName>
        <fullName evidence="8">Signal peptidase I</fullName>
        <ecNumber evidence="8">3.4.21.89</ecNumber>
    </submittedName>
</protein>
<comment type="subcellular location">
    <subcellularLocation>
        <location evidence="1">Membrane</location>
    </subcellularLocation>
</comment>
<dbReference type="GeneID" id="24831113"/>
<keyword evidence="2" id="KW-0645">Protease</keyword>
<proteinExistence type="predicted"/>
<evidence type="ECO:0000256" key="1">
    <source>
        <dbReference type="ARBA" id="ARBA00004370"/>
    </source>
</evidence>
<evidence type="ECO:0000313" key="9">
    <source>
        <dbReference type="Proteomes" id="UP000033101"/>
    </source>
</evidence>
<sequence>MNRKDAFTVILLIILIAPIICTMIPTGPFRFMTVTGTSMEPTITSNDIIVIDSRETSIELGTIISYYYQFEDNPLPFIITHRVIGFAPEGYRTKGDGCAYADNYVVVPEDVIGVMRFKIPYLGALIHFANTLTGFLILVIVPALILIIQEVKNLMDNGRNKDENYK</sequence>